<protein>
    <submittedName>
        <fullName evidence="1">Uncharacterized protein</fullName>
    </submittedName>
</protein>
<comment type="caution">
    <text evidence="1">The sequence shown here is derived from an EMBL/GenBank/DDBJ whole genome shotgun (WGS) entry which is preliminary data.</text>
</comment>
<sequence>MERGRRILGIMGKRASKLNKDEIRELEESTYCGLFYKGGPCAFLPEKYKEILHINERRPKRIAWLSSLTGIFWTSPLFFTADVETVLRVIS</sequence>
<keyword evidence="2" id="KW-1185">Reference proteome</keyword>
<gene>
    <name evidence="1" type="ORF">HPB47_006652</name>
</gene>
<organism evidence="1 2">
    <name type="scientific">Ixodes persulcatus</name>
    <name type="common">Taiga tick</name>
    <dbReference type="NCBI Taxonomy" id="34615"/>
    <lineage>
        <taxon>Eukaryota</taxon>
        <taxon>Metazoa</taxon>
        <taxon>Ecdysozoa</taxon>
        <taxon>Arthropoda</taxon>
        <taxon>Chelicerata</taxon>
        <taxon>Arachnida</taxon>
        <taxon>Acari</taxon>
        <taxon>Parasitiformes</taxon>
        <taxon>Ixodida</taxon>
        <taxon>Ixodoidea</taxon>
        <taxon>Ixodidae</taxon>
        <taxon>Ixodinae</taxon>
        <taxon>Ixodes</taxon>
    </lineage>
</organism>
<name>A0AC60PAL4_IXOPE</name>
<dbReference type="EMBL" id="JABSTQ010010982">
    <property type="protein sequence ID" value="KAG0416168.1"/>
    <property type="molecule type" value="Genomic_DNA"/>
</dbReference>
<evidence type="ECO:0000313" key="2">
    <source>
        <dbReference type="Proteomes" id="UP000805193"/>
    </source>
</evidence>
<accession>A0AC60PAL4</accession>
<reference evidence="1 2" key="1">
    <citation type="journal article" date="2020" name="Cell">
        <title>Large-Scale Comparative Analyses of Tick Genomes Elucidate Their Genetic Diversity and Vector Capacities.</title>
        <authorList>
            <consortium name="Tick Genome and Microbiome Consortium (TIGMIC)"/>
            <person name="Jia N."/>
            <person name="Wang J."/>
            <person name="Shi W."/>
            <person name="Du L."/>
            <person name="Sun Y."/>
            <person name="Zhan W."/>
            <person name="Jiang J.F."/>
            <person name="Wang Q."/>
            <person name="Zhang B."/>
            <person name="Ji P."/>
            <person name="Bell-Sakyi L."/>
            <person name="Cui X.M."/>
            <person name="Yuan T.T."/>
            <person name="Jiang B.G."/>
            <person name="Yang W.F."/>
            <person name="Lam T.T."/>
            <person name="Chang Q.C."/>
            <person name="Ding S.J."/>
            <person name="Wang X.J."/>
            <person name="Zhu J.G."/>
            <person name="Ruan X.D."/>
            <person name="Zhao L."/>
            <person name="Wei J.T."/>
            <person name="Ye R.Z."/>
            <person name="Que T.C."/>
            <person name="Du C.H."/>
            <person name="Zhou Y.H."/>
            <person name="Cheng J.X."/>
            <person name="Dai P.F."/>
            <person name="Guo W.B."/>
            <person name="Han X.H."/>
            <person name="Huang E.J."/>
            <person name="Li L.F."/>
            <person name="Wei W."/>
            <person name="Gao Y.C."/>
            <person name="Liu J.Z."/>
            <person name="Shao H.Z."/>
            <person name="Wang X."/>
            <person name="Wang C.C."/>
            <person name="Yang T.C."/>
            <person name="Huo Q.B."/>
            <person name="Li W."/>
            <person name="Chen H.Y."/>
            <person name="Chen S.E."/>
            <person name="Zhou L.G."/>
            <person name="Ni X.B."/>
            <person name="Tian J.H."/>
            <person name="Sheng Y."/>
            <person name="Liu T."/>
            <person name="Pan Y.S."/>
            <person name="Xia L.Y."/>
            <person name="Li J."/>
            <person name="Zhao F."/>
            <person name="Cao W.C."/>
        </authorList>
    </citation>
    <scope>NUCLEOTIDE SEQUENCE [LARGE SCALE GENOMIC DNA]</scope>
    <source>
        <strain evidence="1">Iper-2018</strain>
    </source>
</reference>
<evidence type="ECO:0000313" key="1">
    <source>
        <dbReference type="EMBL" id="KAG0416168.1"/>
    </source>
</evidence>
<proteinExistence type="predicted"/>
<dbReference type="Proteomes" id="UP000805193">
    <property type="component" value="Unassembled WGS sequence"/>
</dbReference>